<evidence type="ECO:0000313" key="1">
    <source>
        <dbReference type="EMBL" id="AEH51859.1"/>
    </source>
</evidence>
<dbReference type="Gene3D" id="2.130.10.10">
    <property type="entry name" value="YVTN repeat-like/Quinoprotein amine dehydrogenase"/>
    <property type="match status" value="1"/>
</dbReference>
<dbReference type="InterPro" id="IPR011047">
    <property type="entry name" value="Quinoprotein_ADH-like_sf"/>
</dbReference>
<dbReference type="RefSeq" id="WP_013933067.1">
    <property type="nucleotide sequence ID" value="NC_015707.1"/>
</dbReference>
<dbReference type="STRING" id="688269.Theth_1817"/>
<dbReference type="EMBL" id="CP002351">
    <property type="protein sequence ID" value="AEH51859.1"/>
    <property type="molecule type" value="Genomic_DNA"/>
</dbReference>
<keyword evidence="2" id="KW-1185">Reference proteome</keyword>
<gene>
    <name evidence="1" type="ORF">Theth_1817</name>
</gene>
<dbReference type="InterPro" id="IPR015943">
    <property type="entry name" value="WD40/YVTN_repeat-like_dom_sf"/>
</dbReference>
<accession>F7YW87</accession>
<dbReference type="HOGENOM" id="CLU_811173_0_0_0"/>
<dbReference type="InterPro" id="IPR011042">
    <property type="entry name" value="6-blade_b-propeller_TolB-like"/>
</dbReference>
<dbReference type="SUPFAM" id="SSF50998">
    <property type="entry name" value="Quinoprotein alcohol dehydrogenase-like"/>
    <property type="match status" value="1"/>
</dbReference>
<dbReference type="PATRIC" id="fig|688269.3.peg.1871"/>
<evidence type="ECO:0000313" key="2">
    <source>
        <dbReference type="Proteomes" id="UP000006804"/>
    </source>
</evidence>
<proteinExistence type="predicted"/>
<reference evidence="1 2" key="1">
    <citation type="submission" date="2010-11" db="EMBL/GenBank/DDBJ databases">
        <title>The complete genome of Thermotoga thermarum DSM 5069.</title>
        <authorList>
            <consortium name="US DOE Joint Genome Institute (JGI-PGF)"/>
            <person name="Lucas S."/>
            <person name="Copeland A."/>
            <person name="Lapidus A."/>
            <person name="Bruce D."/>
            <person name="Goodwin L."/>
            <person name="Pitluck S."/>
            <person name="Kyrpides N."/>
            <person name="Mavromatis K."/>
            <person name="Ivanova N."/>
            <person name="Zeytun A."/>
            <person name="Brettin T."/>
            <person name="Detter J.C."/>
            <person name="Tapia R."/>
            <person name="Han C."/>
            <person name="Land M."/>
            <person name="Hauser L."/>
            <person name="Markowitz V."/>
            <person name="Cheng J.-F."/>
            <person name="Hugenholtz P."/>
            <person name="Woyke T."/>
            <person name="Wu D."/>
            <person name="Spring S."/>
            <person name="Schroeder M."/>
            <person name="Brambilla E."/>
            <person name="Klenk H.-P."/>
            <person name="Eisen J.A."/>
        </authorList>
    </citation>
    <scope>NUCLEOTIDE SEQUENCE [LARGE SCALE GENOMIC DNA]</scope>
    <source>
        <strain evidence="1 2">DSM 5069</strain>
    </source>
</reference>
<protein>
    <submittedName>
        <fullName evidence="1">Uncharacterized protein</fullName>
    </submittedName>
</protein>
<organism evidence="1 2">
    <name type="scientific">Pseudothermotoga thermarum DSM 5069</name>
    <dbReference type="NCBI Taxonomy" id="688269"/>
    <lineage>
        <taxon>Bacteria</taxon>
        <taxon>Thermotogati</taxon>
        <taxon>Thermotogota</taxon>
        <taxon>Thermotogae</taxon>
        <taxon>Thermotogales</taxon>
        <taxon>Thermotogaceae</taxon>
        <taxon>Pseudothermotoga</taxon>
    </lineage>
</organism>
<name>F7YW87_9THEM</name>
<sequence length="340" mass="38882" precursor="true">MSLKIKCFFSLVCFLFCTCILLASFTYKVQSIPTGYMRISFNDGIICLVRSKPASVLVFDQSGQFLSEITFNLSYPVSAVHVAGMIYVSDYYRSSVMVYTIFGAFLKRIEVGKYPTMVKVFRENVYVVCSGDSTVYRINIWKNVVEEKLTFDSPTLYFEPFQDEVVYLYYYDTGKTLEIRQGLRRKVVNLQNLKNPVKYYRGDEGEYLLGYTDGILVKLNEGKEVWRVNLPDFARDFVVLNDSLVVTSLFEPVLSFVSTRDGKLIKQIKLPNPTHKILSVADKLVTLNHLPGEVYIVDPTTGNFETIKVGEYAIEMVKINDQTFVVLCCDSGELFFFVKS</sequence>
<dbReference type="Gene3D" id="2.120.10.30">
    <property type="entry name" value="TolB, C-terminal domain"/>
    <property type="match status" value="1"/>
</dbReference>
<dbReference type="KEGG" id="tta:Theth_1817"/>
<dbReference type="Proteomes" id="UP000006804">
    <property type="component" value="Chromosome"/>
</dbReference>
<dbReference type="AlphaFoldDB" id="F7YW87"/>